<dbReference type="EMBL" id="CM004394">
    <property type="protein sequence ID" value="OAY44448.1"/>
    <property type="molecule type" value="Genomic_DNA"/>
</dbReference>
<accession>A0A2C9VGI1</accession>
<evidence type="ECO:0000256" key="1">
    <source>
        <dbReference type="SAM" id="MobiDB-lite"/>
    </source>
</evidence>
<reference evidence="2" key="1">
    <citation type="submission" date="2016-02" db="EMBL/GenBank/DDBJ databases">
        <title>WGS assembly of Manihot esculenta.</title>
        <authorList>
            <person name="Bredeson J.V."/>
            <person name="Prochnik S.E."/>
            <person name="Lyons J.B."/>
            <person name="Schmutz J."/>
            <person name="Grimwood J."/>
            <person name="Vrebalov J."/>
            <person name="Bart R.S."/>
            <person name="Amuge T."/>
            <person name="Ferguson M.E."/>
            <person name="Green R."/>
            <person name="Putnam N."/>
            <person name="Stites J."/>
            <person name="Rounsley S."/>
            <person name="Rokhsar D.S."/>
        </authorList>
    </citation>
    <scope>NUCLEOTIDE SEQUENCE [LARGE SCALE GENOMIC DNA]</scope>
    <source>
        <tissue evidence="2">Leaf</tissue>
    </source>
</reference>
<gene>
    <name evidence="2" type="ORF">MANES_08G151300</name>
</gene>
<feature type="region of interest" description="Disordered" evidence="1">
    <location>
        <begin position="1"/>
        <end position="45"/>
    </location>
</feature>
<feature type="compositionally biased region" description="Polar residues" evidence="1">
    <location>
        <begin position="11"/>
        <end position="22"/>
    </location>
</feature>
<dbReference type="AlphaFoldDB" id="A0A2C9VGI1"/>
<sequence>MAANNPDASADLSQETPKNTRVPSRGSAAAIAPQTPSIGARKTEATTPPHLFTAFEVASEEEVVVGNPKLVFSCKQEGVLGVFFDRDDSVVDPTPIIINGNNMRNAVIATLTTVLTRALKDFGVTSVHTMALETAATLANGVMIATFLKLRSVGYLNSSLMSRFYVVPRTPQPFELPLPYALAISQLGAVKTHGSPQEGYYCPTIPATTSNFLLPAGISWNPPAYSRAVEYAKSIGLKFTQPDLDVQMASTWWLYRPVLTGLHFCLECPLPEENFTLNTAVLRTLFCNDASGGFMVNLFDLTPVGTDTYGSMLRNPQYEVDVTTYYAIEDAGVNLYSLG</sequence>
<dbReference type="OrthoDB" id="1506209at2759"/>
<organism evidence="2">
    <name type="scientific">Manihot esculenta</name>
    <name type="common">Cassava</name>
    <name type="synonym">Jatropha manihot</name>
    <dbReference type="NCBI Taxonomy" id="3983"/>
    <lineage>
        <taxon>Eukaryota</taxon>
        <taxon>Viridiplantae</taxon>
        <taxon>Streptophyta</taxon>
        <taxon>Embryophyta</taxon>
        <taxon>Tracheophyta</taxon>
        <taxon>Spermatophyta</taxon>
        <taxon>Magnoliopsida</taxon>
        <taxon>eudicotyledons</taxon>
        <taxon>Gunneridae</taxon>
        <taxon>Pentapetalae</taxon>
        <taxon>rosids</taxon>
        <taxon>fabids</taxon>
        <taxon>Malpighiales</taxon>
        <taxon>Euphorbiaceae</taxon>
        <taxon>Crotonoideae</taxon>
        <taxon>Manihoteae</taxon>
        <taxon>Manihot</taxon>
    </lineage>
</organism>
<name>A0A2C9VGI1_MANES</name>
<evidence type="ECO:0000313" key="2">
    <source>
        <dbReference type="EMBL" id="OAY44448.1"/>
    </source>
</evidence>
<protein>
    <submittedName>
        <fullName evidence="2">Uncharacterized protein</fullName>
    </submittedName>
</protein>
<dbReference type="OMA" id="LLEDTTW"/>
<proteinExistence type="predicted"/>